<reference evidence="1 2" key="1">
    <citation type="journal article" date="2013" name="Genome Announc.">
        <title>Complete Genome of a Methanosarcina mazei Strain Isolated from Sediment Samples from an Amazonian Flooded Area.</title>
        <authorList>
            <person name="Assis das Gracas D."/>
            <person name="Thiago Juca Ramos R."/>
            <person name="Vieira Araujo A.C."/>
            <person name="Zahlouth R."/>
            <person name="Ribeiro Carneiro A."/>
            <person name="Souza Lopes T."/>
            <person name="Azevedo Barauna R."/>
            <person name="Azevedo V."/>
            <person name="Cruz Schneider M.P."/>
            <person name="Pellizari V.H."/>
            <person name="Silva A."/>
        </authorList>
    </citation>
    <scope>NUCLEOTIDE SEQUENCE [LARGE SCALE GENOMIC DNA]</scope>
    <source>
        <strain evidence="1 2">Tuc01</strain>
    </source>
</reference>
<gene>
    <name evidence="1" type="ORF">MmTuc01_1679</name>
</gene>
<evidence type="ECO:0000313" key="2">
    <source>
        <dbReference type="Proteomes" id="UP000011718"/>
    </source>
</evidence>
<dbReference type="BioCyc" id="MMAZ1236903:G139K-1603-MONOMER"/>
<organism evidence="1 2">
    <name type="scientific">Methanosarcina mazei Tuc01</name>
    <dbReference type="NCBI Taxonomy" id="1236903"/>
    <lineage>
        <taxon>Archaea</taxon>
        <taxon>Methanobacteriati</taxon>
        <taxon>Methanobacteriota</taxon>
        <taxon>Stenosarchaea group</taxon>
        <taxon>Methanomicrobia</taxon>
        <taxon>Methanosarcinales</taxon>
        <taxon>Methanosarcinaceae</taxon>
        <taxon>Methanosarcina</taxon>
    </lineage>
</organism>
<evidence type="ECO:0000313" key="1">
    <source>
        <dbReference type="EMBL" id="AGF97034.1"/>
    </source>
</evidence>
<sequence>MSLPEKKNCLKLREFTLSLFSLTLFLIFFCTQINPVYGAVNGAAIEEENENRIIIGFFSDHDLSDATVRFEEPHENVSLVFTLSSGKETLKSETFHLVSVKKDQEISKVFFWELEEDFGKDRDSYTAQLFVKEGNQILETQKTSFSYRNPHLSNLKVVDFSADSEKASFLIDLVSSANLRLVQMPEPGIVDFDLKLLSGKDIIYSESLKNVPVTDAYYKTINWPLLLEKDRSYTALLKVHSHSPELTTAYMSEFWAEEKVEILDSDINVDEYGASVTVTGRSQVPFNGIVRVVLTPEEGDVRVFEETADILTAGKEDTVGIIWQGVPRGDYNVKIDVVNLDGEILDSHETVLRVFEPVAELNPPEETPALSSQAATGILLCVAKKERKKGLNQVTFELSGVKTNLYAGSLCLT</sequence>
<proteinExistence type="predicted"/>
<dbReference type="AlphaFoldDB" id="M1QJ94"/>
<dbReference type="EMBL" id="CP004144">
    <property type="protein sequence ID" value="AGF97034.1"/>
    <property type="molecule type" value="Genomic_DNA"/>
</dbReference>
<name>M1QJ94_METMZ</name>
<protein>
    <submittedName>
        <fullName evidence="1">Uncharacterized protein</fullName>
    </submittedName>
</protein>
<dbReference type="KEGG" id="mmaz:MmTuc01_1679"/>
<accession>M1QJ94</accession>
<dbReference type="Proteomes" id="UP000011718">
    <property type="component" value="Chromosome"/>
</dbReference>
<dbReference type="HOGENOM" id="CLU_665009_0_0_2"/>